<dbReference type="InterPro" id="IPR036008">
    <property type="entry name" value="Aconitase_4Fe-4S_dom"/>
</dbReference>
<dbReference type="EMBL" id="JADFTS010000001">
    <property type="protein sequence ID" value="KAF9626777.1"/>
    <property type="molecule type" value="Genomic_DNA"/>
</dbReference>
<dbReference type="InterPro" id="IPR006249">
    <property type="entry name" value="Aconitase/IRP2"/>
</dbReference>
<name>A0A835J2K3_9MAGN</name>
<keyword evidence="1" id="KW-0408">Iron</keyword>
<dbReference type="OrthoDB" id="2224430at2759"/>
<keyword evidence="3" id="KW-1185">Reference proteome</keyword>
<evidence type="ECO:0000256" key="1">
    <source>
        <dbReference type="ARBA" id="ARBA00023004"/>
    </source>
</evidence>
<comment type="caution">
    <text evidence="2">The sequence shown here is derived from an EMBL/GenBank/DDBJ whole genome shotgun (WGS) entry which is preliminary data.</text>
</comment>
<accession>A0A835J2K3</accession>
<organism evidence="2 3">
    <name type="scientific">Coptis chinensis</name>
    <dbReference type="NCBI Taxonomy" id="261450"/>
    <lineage>
        <taxon>Eukaryota</taxon>
        <taxon>Viridiplantae</taxon>
        <taxon>Streptophyta</taxon>
        <taxon>Embryophyta</taxon>
        <taxon>Tracheophyta</taxon>
        <taxon>Spermatophyta</taxon>
        <taxon>Magnoliopsida</taxon>
        <taxon>Ranunculales</taxon>
        <taxon>Ranunculaceae</taxon>
        <taxon>Coptidoideae</taxon>
        <taxon>Coptis</taxon>
    </lineage>
</organism>
<reference evidence="2 3" key="1">
    <citation type="submission" date="2020-10" db="EMBL/GenBank/DDBJ databases">
        <title>The Coptis chinensis genome and diversification of protoberbering-type alkaloids.</title>
        <authorList>
            <person name="Wang B."/>
            <person name="Shu S."/>
            <person name="Song C."/>
            <person name="Liu Y."/>
        </authorList>
    </citation>
    <scope>NUCLEOTIDE SEQUENCE [LARGE SCALE GENOMIC DNA]</scope>
    <source>
        <strain evidence="2">HL-2020</strain>
        <tissue evidence="2">Leaf</tissue>
    </source>
</reference>
<gene>
    <name evidence="2" type="ORF">IFM89_039493</name>
</gene>
<dbReference type="InterPro" id="IPR015931">
    <property type="entry name" value="Acnase/IPM_dHydase_lsu_aba_1/3"/>
</dbReference>
<dbReference type="SUPFAM" id="SSF53732">
    <property type="entry name" value="Aconitase iron-sulfur domain"/>
    <property type="match status" value="1"/>
</dbReference>
<proteinExistence type="predicted"/>
<dbReference type="Gene3D" id="3.30.499.10">
    <property type="entry name" value="Aconitase, domain 3"/>
    <property type="match status" value="1"/>
</dbReference>
<evidence type="ECO:0000313" key="2">
    <source>
        <dbReference type="EMBL" id="KAF9626777.1"/>
    </source>
</evidence>
<evidence type="ECO:0000313" key="3">
    <source>
        <dbReference type="Proteomes" id="UP000631114"/>
    </source>
</evidence>
<protein>
    <submittedName>
        <fullName evidence="2">Uncharacterized protein</fullName>
    </submittedName>
</protein>
<dbReference type="Proteomes" id="UP000631114">
    <property type="component" value="Unassembled WGS sequence"/>
</dbReference>
<dbReference type="AlphaFoldDB" id="A0A835J2K3"/>
<dbReference type="PANTHER" id="PTHR11670">
    <property type="entry name" value="ACONITASE/IRON-RESPONSIVE ELEMENT FAMILY MEMBER"/>
    <property type="match status" value="1"/>
</dbReference>
<sequence length="164" mass="18335">MCELSVVERASIASMSPVCGTKMGFVPIDKVAIEWLKSTLKKPDVVEMIKDYLKTNKLYIDYEEVPLVIGTSGIDSCVLVPLQLLDLLRLFPSLFKFFLSSSKAFLCEIRVWSPPPSLKLDHTLQIKATLSQNASLASIVTFNSDSSFPTLSWREEIVFLSTLL</sequence>